<dbReference type="AlphaFoldDB" id="K9Z1K5"/>
<evidence type="ECO:0000256" key="1">
    <source>
        <dbReference type="ARBA" id="ARBA00009670"/>
    </source>
</evidence>
<protein>
    <submittedName>
        <fullName evidence="4">ABC-1 domain-containing protein</fullName>
    </submittedName>
</protein>
<dbReference type="InterPro" id="IPR011009">
    <property type="entry name" value="Kinase-like_dom_sf"/>
</dbReference>
<evidence type="ECO:0000313" key="5">
    <source>
        <dbReference type="Proteomes" id="UP000010480"/>
    </source>
</evidence>
<dbReference type="CDD" id="cd05121">
    <property type="entry name" value="ABC1_ADCK3-like"/>
    <property type="match status" value="1"/>
</dbReference>
<dbReference type="InterPro" id="IPR050154">
    <property type="entry name" value="UbiB_kinase"/>
</dbReference>
<gene>
    <name evidence="4" type="ordered locus">Cyan10605_0067</name>
</gene>
<dbReference type="OrthoDB" id="438485at2"/>
<proteinExistence type="inferred from homology"/>
<dbReference type="InterPro" id="IPR000719">
    <property type="entry name" value="Prot_kinase_dom"/>
</dbReference>
<keyword evidence="5" id="KW-1185">Reference proteome</keyword>
<dbReference type="Pfam" id="PF03109">
    <property type="entry name" value="ABC1"/>
    <property type="match status" value="1"/>
</dbReference>
<dbReference type="RefSeq" id="WP_015217960.1">
    <property type="nucleotide sequence ID" value="NC_019776.1"/>
</dbReference>
<feature type="compositionally biased region" description="Low complexity" evidence="2">
    <location>
        <begin position="664"/>
        <end position="678"/>
    </location>
</feature>
<dbReference type="Gene3D" id="1.10.510.10">
    <property type="entry name" value="Transferase(Phosphotransferase) domain 1"/>
    <property type="match status" value="1"/>
</dbReference>
<dbReference type="PROSITE" id="PS50011">
    <property type="entry name" value="PROTEIN_KINASE_DOM"/>
    <property type="match status" value="1"/>
</dbReference>
<dbReference type="HOGENOM" id="CLU_006533_4_1_3"/>
<evidence type="ECO:0000256" key="2">
    <source>
        <dbReference type="SAM" id="MobiDB-lite"/>
    </source>
</evidence>
<comment type="similarity">
    <text evidence="1">Belongs to the protein kinase superfamily. ADCK protein kinase family.</text>
</comment>
<dbReference type="EMBL" id="CP003947">
    <property type="protein sequence ID" value="AFZ52228.1"/>
    <property type="molecule type" value="Genomic_DNA"/>
</dbReference>
<dbReference type="GO" id="GO:0005524">
    <property type="term" value="F:ATP binding"/>
    <property type="evidence" value="ECO:0007669"/>
    <property type="project" value="InterPro"/>
</dbReference>
<dbReference type="PANTHER" id="PTHR10566">
    <property type="entry name" value="CHAPERONE-ACTIVITY OF BC1 COMPLEX CABC1 -RELATED"/>
    <property type="match status" value="1"/>
</dbReference>
<feature type="region of interest" description="Disordered" evidence="2">
    <location>
        <begin position="574"/>
        <end position="597"/>
    </location>
</feature>
<evidence type="ECO:0000313" key="4">
    <source>
        <dbReference type="EMBL" id="AFZ52228.1"/>
    </source>
</evidence>
<feature type="compositionally biased region" description="Polar residues" evidence="2">
    <location>
        <begin position="679"/>
        <end position="688"/>
    </location>
</feature>
<dbReference type="STRING" id="755178.Cyan10605_0067"/>
<name>K9Z1K5_CYAAP</name>
<dbReference type="eggNOG" id="COG0661">
    <property type="taxonomic scope" value="Bacteria"/>
</dbReference>
<dbReference type="PATRIC" id="fig|755178.3.peg.69"/>
<feature type="compositionally biased region" description="Low complexity" evidence="2">
    <location>
        <begin position="582"/>
        <end position="596"/>
    </location>
</feature>
<dbReference type="SUPFAM" id="SSF56112">
    <property type="entry name" value="Protein kinase-like (PK-like)"/>
    <property type="match status" value="1"/>
</dbReference>
<dbReference type="PANTHER" id="PTHR10566:SF128">
    <property type="entry name" value="UBIB DOMAIN CONTAINING KINASE"/>
    <property type="match status" value="1"/>
</dbReference>
<sequence length="688" mass="78361">MTQTITPPESKENLDNIDDNIVNIHDNPVVIPVKHKEDLGPVSDMSPDSWRYHPDMIIEYYRQRPLQVFGRLLNILFPFLSFLLDGWWDGFWGNTKKNELKRAVKLRKILTKLGPAYIKIGQALSTRPDLVPPKYLDELTRLQDQLPPFPNEIAYQFIEEELGAKPQEVYAEISEHPIAAASLGQVYRGKLHSGEEVAIKVQRPDLVRRITLDIYIMRSIASWIKENVKKIRSDLVAITDELAARIFEEMNYLQEGENAARFKELYGHIPEIYVPKIYWEYTGRRVLTMEWINGTKLTKIKEIEAQGINATGLVEIGVQCSLQQLLEHGFFHADPHPGNLLAMEDGKLAYLDFGMMSTILPYQRYGLIDAVVHLVNRDFEALAQDYVKLDFLTPDTDLTPIIPALANVFNNALGASVAELNFKRITDEMSAMMYEFPFRVPAYYALIIRSMVTLEGIAINIDPNFKVLSKAYPYVAKRLLTDQSPELRKSLKDLLFKDGSFRWNRLENLLRNAKDSPDYDFDRVINQGLDFLLSERGEFIRERLADEIVNSLDNFGQKTWINISTTVRETLGFNNGSSVDHNNGNGRNGNHNNGSNDESFERLMNIVKILQETDGYDPLKLIPVVTNIIQNKETQKLGQKIAGGLAEKATARLIRSLLLESNNGNNYNGNGKNGVKNNPQYSLPSARK</sequence>
<feature type="region of interest" description="Disordered" evidence="2">
    <location>
        <begin position="664"/>
        <end position="688"/>
    </location>
</feature>
<dbReference type="Proteomes" id="UP000010480">
    <property type="component" value="Chromosome"/>
</dbReference>
<organism evidence="4 5">
    <name type="scientific">Cyanobacterium aponinum (strain PCC 10605)</name>
    <dbReference type="NCBI Taxonomy" id="755178"/>
    <lineage>
        <taxon>Bacteria</taxon>
        <taxon>Bacillati</taxon>
        <taxon>Cyanobacteriota</taxon>
        <taxon>Cyanophyceae</taxon>
        <taxon>Oscillatoriophycideae</taxon>
        <taxon>Chroococcales</taxon>
        <taxon>Geminocystaceae</taxon>
        <taxon>Cyanobacterium</taxon>
    </lineage>
</organism>
<dbReference type="GO" id="GO:0004672">
    <property type="term" value="F:protein kinase activity"/>
    <property type="evidence" value="ECO:0007669"/>
    <property type="project" value="InterPro"/>
</dbReference>
<dbReference type="InterPro" id="IPR004147">
    <property type="entry name" value="ABC1_dom"/>
</dbReference>
<dbReference type="KEGG" id="can:Cyan10605_0067"/>
<feature type="domain" description="Protein kinase" evidence="3">
    <location>
        <begin position="172"/>
        <end position="501"/>
    </location>
</feature>
<reference evidence="5" key="1">
    <citation type="journal article" date="2013" name="Proc. Natl. Acad. Sci. U.S.A.">
        <title>Improving the coverage of the cyanobacterial phylum using diversity-driven genome sequencing.</title>
        <authorList>
            <person name="Shih P.M."/>
            <person name="Wu D."/>
            <person name="Latifi A."/>
            <person name="Axen S.D."/>
            <person name="Fewer D.P."/>
            <person name="Talla E."/>
            <person name="Calteau A."/>
            <person name="Cai F."/>
            <person name="Tandeau de Marsac N."/>
            <person name="Rippka R."/>
            <person name="Herdman M."/>
            <person name="Sivonen K."/>
            <person name="Coursin T."/>
            <person name="Laurent T."/>
            <person name="Goodwin L."/>
            <person name="Nolan M."/>
            <person name="Davenport K.W."/>
            <person name="Han C.S."/>
            <person name="Rubin E.M."/>
            <person name="Eisen J.A."/>
            <person name="Woyke T."/>
            <person name="Gugger M."/>
            <person name="Kerfeld C.A."/>
        </authorList>
    </citation>
    <scope>NUCLEOTIDE SEQUENCE [LARGE SCALE GENOMIC DNA]</scope>
    <source>
        <strain evidence="5">PCC 10605</strain>
    </source>
</reference>
<accession>K9Z1K5</accession>
<evidence type="ECO:0000259" key="3">
    <source>
        <dbReference type="PROSITE" id="PS50011"/>
    </source>
</evidence>